<evidence type="ECO:0000256" key="6">
    <source>
        <dbReference type="ARBA" id="ARBA00022664"/>
    </source>
</evidence>
<evidence type="ECO:0000313" key="13">
    <source>
        <dbReference type="Proteomes" id="UP000092730"/>
    </source>
</evidence>
<feature type="domain" description="G-patch" evidence="10">
    <location>
        <begin position="919"/>
        <end position="961"/>
    </location>
</feature>
<proteinExistence type="inferred from homology"/>
<dbReference type="InterPro" id="IPR001374">
    <property type="entry name" value="R3H_dom"/>
</dbReference>
<feature type="compositionally biased region" description="Basic residues" evidence="9">
    <location>
        <begin position="445"/>
        <end position="463"/>
    </location>
</feature>
<feature type="compositionally biased region" description="Gly residues" evidence="9">
    <location>
        <begin position="158"/>
        <end position="167"/>
    </location>
</feature>
<evidence type="ECO:0000313" key="12">
    <source>
        <dbReference type="EMBL" id="WVW82337.1"/>
    </source>
</evidence>
<dbReference type="RefSeq" id="XP_065725922.1">
    <property type="nucleotide sequence ID" value="XM_065869850.1"/>
</dbReference>
<keyword evidence="7" id="KW-0508">mRNA splicing</keyword>
<evidence type="ECO:0000256" key="4">
    <source>
        <dbReference type="ARBA" id="ARBA00018964"/>
    </source>
</evidence>
<dbReference type="PROSITE" id="PS51061">
    <property type="entry name" value="R3H"/>
    <property type="match status" value="1"/>
</dbReference>
<evidence type="ECO:0000256" key="8">
    <source>
        <dbReference type="ARBA" id="ARBA00023242"/>
    </source>
</evidence>
<evidence type="ECO:0000259" key="10">
    <source>
        <dbReference type="PROSITE" id="PS50174"/>
    </source>
</evidence>
<evidence type="ECO:0000256" key="9">
    <source>
        <dbReference type="SAM" id="MobiDB-lite"/>
    </source>
</evidence>
<dbReference type="SMART" id="SM00393">
    <property type="entry name" value="R3H"/>
    <property type="match status" value="1"/>
</dbReference>
<dbReference type="PROSITE" id="PS50174">
    <property type="entry name" value="G_PATCH"/>
    <property type="match status" value="1"/>
</dbReference>
<dbReference type="InterPro" id="IPR051189">
    <property type="entry name" value="Splicing_assoc_domain"/>
</dbReference>
<keyword evidence="8" id="KW-0539">Nucleus</keyword>
<dbReference type="GO" id="GO:0003676">
    <property type="term" value="F:nucleic acid binding"/>
    <property type="evidence" value="ECO:0007669"/>
    <property type="project" value="UniProtKB-UniRule"/>
</dbReference>
<dbReference type="GeneID" id="30207450"/>
<feature type="region of interest" description="Disordered" evidence="9">
    <location>
        <begin position="69"/>
        <end position="167"/>
    </location>
</feature>
<dbReference type="CDD" id="cd02646">
    <property type="entry name" value="R3H_G-patch"/>
    <property type="match status" value="1"/>
</dbReference>
<dbReference type="GO" id="GO:0005634">
    <property type="term" value="C:nucleus"/>
    <property type="evidence" value="ECO:0007669"/>
    <property type="project" value="UniProtKB-SubCell"/>
</dbReference>
<feature type="region of interest" description="Disordered" evidence="9">
    <location>
        <begin position="560"/>
        <end position="610"/>
    </location>
</feature>
<evidence type="ECO:0000256" key="1">
    <source>
        <dbReference type="ARBA" id="ARBA00004123"/>
    </source>
</evidence>
<dbReference type="GO" id="GO:0005737">
    <property type="term" value="C:cytoplasm"/>
    <property type="evidence" value="ECO:0007669"/>
    <property type="project" value="UniProtKB-SubCell"/>
</dbReference>
<sequence>MVQRQSFGDFLNSGSPSTPRGRGRGGFRGGGGRGGRGGGFTPGSNKKSFNADYTNMGFDYEKINSQRYTKMGGFNVQPFGPSPAGSPGPSTPSGRGSQTPRGRGRGSQPYNRGRHHNPSTPSGSATSVHGLGFHDTEADTRAKGDHRGLGSGKSTVGKGIGTGTITWGGGNAPLFVKAGELFKEGEADVITMGKDHKLHVEVFPMSHPSAPQMTHLQDQTEVDIIQQPSPLSPPTSSPPTSEAEEPAFTIKQDEGLLHYQDDALEELLGSTSKSTLSGDAASREPIPLSEPAIADDTDMVEITERIAIEAALPGEVSNAEEMGIASQRKQDAVAEPAEEQVEGEMVDEEIPLFFVDTEPDTISETPAPTYDITQSLPLGQQAISAPEVESEEEKILFVPKTYKKPEPVFINIGTSPQSERKSKAPDPPTRAFVNPRALSRAEKKAAKREKRSGRGKKSRRRKQDKVPRDDSDLDWGSDGPPVNLINVEGGESDSFADGAGNEEDEDIKILRDYMQGTMLNAQTERAEHMDYQMEGDEEGVDDDEDAEEMDLEAMRLFGQGIKGLTEGGQEIVDEEDWQSDESRDEENEDGEEEEEEEDDDDDDDDSSVLGEIDIEGMMDDDSDEEDIDALFNGSGQWDKDTDWFINAMEDALDGTDVNMRDRKSRNSLFKSIENGDFGDNWGLAPPVKKGKKNKFVPQELQAQWEKDRLVKAEKKQQRELERLIAEIEPTLAGYSRKGKAKAKGKGKAHQASVAHLIPASASQVADLFDISSDEEGELSLPVFRKGGRLPSGMPLEMIDERIQIFLDHRGKTTLQLPPMGKDDRKKVHMLADCYNLGSKSRGSGKTRFTVLTKNKRSGTLVDQIKIERLISASQKVGGSFYKALYTRGGKAKVKGQSGGPSIRHKEGDMVGHGADKIGEDNVGHRLLSKMGWAEGGRIGRGAGLEAPIVAIVKNTKTGLGA</sequence>
<feature type="compositionally biased region" description="Acidic residues" evidence="9">
    <location>
        <begin position="571"/>
        <end position="610"/>
    </location>
</feature>
<dbReference type="InterPro" id="IPR034082">
    <property type="entry name" value="R3H_G-patch"/>
</dbReference>
<evidence type="ECO:0000256" key="3">
    <source>
        <dbReference type="ARBA" id="ARBA00010306"/>
    </source>
</evidence>
<dbReference type="Pfam" id="PF01424">
    <property type="entry name" value="R3H"/>
    <property type="match status" value="1"/>
</dbReference>
<dbReference type="InterPro" id="IPR036867">
    <property type="entry name" value="R3H_dom_sf"/>
</dbReference>
<feature type="region of interest" description="Disordered" evidence="9">
    <location>
        <begin position="407"/>
        <end position="503"/>
    </location>
</feature>
<dbReference type="EMBL" id="CP144542">
    <property type="protein sequence ID" value="WVW82337.1"/>
    <property type="molecule type" value="Genomic_DNA"/>
</dbReference>
<dbReference type="GO" id="GO:0008380">
    <property type="term" value="P:RNA splicing"/>
    <property type="evidence" value="ECO:0007669"/>
    <property type="project" value="UniProtKB-KW"/>
</dbReference>
<dbReference type="KEGG" id="kbi:30207450"/>
<comment type="subcellular location">
    <subcellularLocation>
        <location evidence="2">Cytoplasm</location>
    </subcellularLocation>
    <subcellularLocation>
        <location evidence="1">Nucleus</location>
    </subcellularLocation>
</comment>
<feature type="compositionally biased region" description="Polar residues" evidence="9">
    <location>
        <begin position="118"/>
        <end position="127"/>
    </location>
</feature>
<feature type="compositionally biased region" description="Gly residues" evidence="9">
    <location>
        <begin position="24"/>
        <end position="41"/>
    </location>
</feature>
<protein>
    <recommendedName>
        <fullName evidence="4">Protein SQS1</fullName>
    </recommendedName>
</protein>
<keyword evidence="6" id="KW-0507">mRNA processing</keyword>
<dbReference type="Proteomes" id="UP000092730">
    <property type="component" value="Chromosome 2"/>
</dbReference>
<dbReference type="AlphaFoldDB" id="A0AAJ8K7W1"/>
<feature type="compositionally biased region" description="Basic and acidic residues" evidence="9">
    <location>
        <begin position="132"/>
        <end position="148"/>
    </location>
</feature>
<comment type="similarity">
    <text evidence="3">Belongs to the SQS1 family.</text>
</comment>
<evidence type="ECO:0000256" key="7">
    <source>
        <dbReference type="ARBA" id="ARBA00023187"/>
    </source>
</evidence>
<keyword evidence="5" id="KW-0963">Cytoplasm</keyword>
<dbReference type="SUPFAM" id="SSF82708">
    <property type="entry name" value="R3H domain"/>
    <property type="match status" value="1"/>
</dbReference>
<feature type="region of interest" description="Disordered" evidence="9">
    <location>
        <begin position="1"/>
        <end position="52"/>
    </location>
</feature>
<organism evidence="12 13">
    <name type="scientific">Kwoniella bestiolae CBS 10118</name>
    <dbReference type="NCBI Taxonomy" id="1296100"/>
    <lineage>
        <taxon>Eukaryota</taxon>
        <taxon>Fungi</taxon>
        <taxon>Dikarya</taxon>
        <taxon>Basidiomycota</taxon>
        <taxon>Agaricomycotina</taxon>
        <taxon>Tremellomycetes</taxon>
        <taxon>Tremellales</taxon>
        <taxon>Cryptococcaceae</taxon>
        <taxon>Kwoniella</taxon>
    </lineage>
</organism>
<name>A0AAJ8K7W1_9TREE</name>
<reference evidence="12" key="2">
    <citation type="submission" date="2024-02" db="EMBL/GenBank/DDBJ databases">
        <title>Comparative genomics of Cryptococcus and Kwoniella reveals pathogenesis evolution and contrasting modes of karyotype evolution via chromosome fusion or intercentromeric recombination.</title>
        <authorList>
            <person name="Coelho M.A."/>
            <person name="David-Palma M."/>
            <person name="Shea T."/>
            <person name="Bowers K."/>
            <person name="McGinley-Smith S."/>
            <person name="Mohammad A.W."/>
            <person name="Gnirke A."/>
            <person name="Yurkov A.M."/>
            <person name="Nowrousian M."/>
            <person name="Sun S."/>
            <person name="Cuomo C.A."/>
            <person name="Heitman J."/>
        </authorList>
    </citation>
    <scope>NUCLEOTIDE SEQUENCE</scope>
    <source>
        <strain evidence="12">CBS 10118</strain>
    </source>
</reference>
<feature type="region of interest" description="Disordered" evidence="9">
    <location>
        <begin position="272"/>
        <end position="297"/>
    </location>
</feature>
<evidence type="ECO:0000256" key="2">
    <source>
        <dbReference type="ARBA" id="ARBA00004496"/>
    </source>
</evidence>
<gene>
    <name evidence="12" type="ORF">I302_104344</name>
</gene>
<dbReference type="InterPro" id="IPR000467">
    <property type="entry name" value="G_patch_dom"/>
</dbReference>
<feature type="domain" description="R3H" evidence="11">
    <location>
        <begin position="792"/>
        <end position="855"/>
    </location>
</feature>
<dbReference type="GO" id="GO:0006397">
    <property type="term" value="P:mRNA processing"/>
    <property type="evidence" value="ECO:0007669"/>
    <property type="project" value="UniProtKB-KW"/>
</dbReference>
<reference evidence="12" key="1">
    <citation type="submission" date="2013-07" db="EMBL/GenBank/DDBJ databases">
        <authorList>
            <consortium name="The Broad Institute Genome Sequencing Platform"/>
            <person name="Cuomo C."/>
            <person name="Litvintseva A."/>
            <person name="Chen Y."/>
            <person name="Heitman J."/>
            <person name="Sun S."/>
            <person name="Springer D."/>
            <person name="Dromer F."/>
            <person name="Young S.K."/>
            <person name="Zeng Q."/>
            <person name="Gargeya S."/>
            <person name="Fitzgerald M."/>
            <person name="Abouelleil A."/>
            <person name="Alvarado L."/>
            <person name="Berlin A.M."/>
            <person name="Chapman S.B."/>
            <person name="Dewar J."/>
            <person name="Goldberg J."/>
            <person name="Griggs A."/>
            <person name="Gujja S."/>
            <person name="Hansen M."/>
            <person name="Howarth C."/>
            <person name="Imamovic A."/>
            <person name="Larimer J."/>
            <person name="McCowan C."/>
            <person name="Murphy C."/>
            <person name="Pearson M."/>
            <person name="Priest M."/>
            <person name="Roberts A."/>
            <person name="Saif S."/>
            <person name="Shea T."/>
            <person name="Sykes S."/>
            <person name="Wortman J."/>
            <person name="Nusbaum C."/>
            <person name="Birren B."/>
        </authorList>
    </citation>
    <scope>NUCLEOTIDE SEQUENCE</scope>
    <source>
        <strain evidence="12">CBS 10118</strain>
    </source>
</reference>
<feature type="region of interest" description="Disordered" evidence="9">
    <location>
        <begin position="321"/>
        <end position="343"/>
    </location>
</feature>
<dbReference type="Pfam" id="PF01585">
    <property type="entry name" value="G-patch"/>
    <property type="match status" value="1"/>
</dbReference>
<evidence type="ECO:0000259" key="11">
    <source>
        <dbReference type="PROSITE" id="PS51061"/>
    </source>
</evidence>
<dbReference type="PANTHER" id="PTHR14195">
    <property type="entry name" value="G PATCH DOMAIN CONTAINING PROTEIN 2"/>
    <property type="match status" value="1"/>
</dbReference>
<feature type="region of interest" description="Disordered" evidence="9">
    <location>
        <begin position="226"/>
        <end position="245"/>
    </location>
</feature>
<feature type="compositionally biased region" description="Pro residues" evidence="9">
    <location>
        <begin position="80"/>
        <end position="90"/>
    </location>
</feature>
<dbReference type="Gene3D" id="3.30.1370.50">
    <property type="entry name" value="R3H-like domain"/>
    <property type="match status" value="1"/>
</dbReference>
<accession>A0AAJ8K7W1</accession>
<keyword evidence="13" id="KW-1185">Reference proteome</keyword>
<evidence type="ECO:0000256" key="5">
    <source>
        <dbReference type="ARBA" id="ARBA00022490"/>
    </source>
</evidence>